<keyword evidence="3" id="KW-0862">Zinc</keyword>
<keyword evidence="1" id="KW-0479">Metal-binding</keyword>
<protein>
    <recommendedName>
        <fullName evidence="5">SET domain-containing protein</fullName>
    </recommendedName>
</protein>
<evidence type="ECO:0000256" key="2">
    <source>
        <dbReference type="ARBA" id="ARBA00022771"/>
    </source>
</evidence>
<dbReference type="InterPro" id="IPR001965">
    <property type="entry name" value="Znf_PHD"/>
</dbReference>
<dbReference type="EMBL" id="CDMZ01005928">
    <property type="protein sequence ID" value="CEM55966.1"/>
    <property type="molecule type" value="Genomic_DNA"/>
</dbReference>
<gene>
    <name evidence="6" type="ORF">Cvel_13984</name>
</gene>
<evidence type="ECO:0000313" key="6">
    <source>
        <dbReference type="EMBL" id="CEM55966.1"/>
    </source>
</evidence>
<feature type="compositionally biased region" description="Basic and acidic residues" evidence="4">
    <location>
        <begin position="351"/>
        <end position="361"/>
    </location>
</feature>
<evidence type="ECO:0000256" key="4">
    <source>
        <dbReference type="SAM" id="MobiDB-lite"/>
    </source>
</evidence>
<evidence type="ECO:0000256" key="3">
    <source>
        <dbReference type="ARBA" id="ARBA00022833"/>
    </source>
</evidence>
<reference evidence="6" key="1">
    <citation type="submission" date="2014-11" db="EMBL/GenBank/DDBJ databases">
        <authorList>
            <person name="Otto D Thomas"/>
            <person name="Naeem Raeece"/>
        </authorList>
    </citation>
    <scope>NUCLEOTIDE SEQUENCE</scope>
</reference>
<dbReference type="SUPFAM" id="SSF57903">
    <property type="entry name" value="FYVE/PHD zinc finger"/>
    <property type="match status" value="1"/>
</dbReference>
<dbReference type="InterPro" id="IPR011011">
    <property type="entry name" value="Znf_FYVE_PHD"/>
</dbReference>
<dbReference type="InterPro" id="IPR046341">
    <property type="entry name" value="SET_dom_sf"/>
</dbReference>
<feature type="region of interest" description="Disordered" evidence="4">
    <location>
        <begin position="272"/>
        <end position="361"/>
    </location>
</feature>
<sequence length="585" mass="65783">MEDNKRQPCASCPVVVCFECAGTTKSMTNWRCDRCREMAQRGFKGCRVNSYDEGGKFKKLICNASATACGGGGYLLLCSHPGCEKALHPVCAGYVHRLPKCRQWFCADHLKTPQLTSKNGRKTKIEPRTCWECETVIPQASRLDKCRLQPCDSCCAVFCFECAGTAEFKDDYTCCWCKKAEAWGKGNKLTVVNTDTTEDESSKGLLCGDFMGSGKGEYCCMTGGVLVQCAVESCTNSQHLCCLAEGKKGPFSWEASGGARWRCPHHAGRGCMQMGREQAKQKQKQKQQGLQKKKQNTPTVKSLCLKGKPPAGSKAVTSVRKSPRLALEQEEEEEEEEQEQEEEEDEEEDGESWKTREERKEKHHLLVEEAKARRARFFNSMKRMDRIPLEWAYEDDDRAERKQNRAERSMTAEEFEEETRNAKINRWMTPQIVDGKVVPVNGDGVCLKLSTLSHSAGLGLFADQDFKEDDPITEFCGWEVSRNTAKRLEKEGRASHCITVRAPCVFVLDCKDIDFLGVGIAQYANDGTWPVGNKDPPGENAVEVLVDCKLTGKTRLFLKAKRFIKKGEEIFFKYAEKYWSGSRGV</sequence>
<dbReference type="PROSITE" id="PS50280">
    <property type="entry name" value="SET"/>
    <property type="match status" value="1"/>
</dbReference>
<feature type="domain" description="SET" evidence="5">
    <location>
        <begin position="443"/>
        <end position="575"/>
    </location>
</feature>
<dbReference type="SMART" id="SM00249">
    <property type="entry name" value="PHD"/>
    <property type="match status" value="2"/>
</dbReference>
<dbReference type="AlphaFoldDB" id="A0A0G4IFP2"/>
<dbReference type="VEuPathDB" id="CryptoDB:Cvel_13984"/>
<dbReference type="InterPro" id="IPR001214">
    <property type="entry name" value="SET_dom"/>
</dbReference>
<feature type="compositionally biased region" description="Acidic residues" evidence="4">
    <location>
        <begin position="328"/>
        <end position="350"/>
    </location>
</feature>
<evidence type="ECO:0000259" key="5">
    <source>
        <dbReference type="PROSITE" id="PS50280"/>
    </source>
</evidence>
<dbReference type="GO" id="GO:0008270">
    <property type="term" value="F:zinc ion binding"/>
    <property type="evidence" value="ECO:0007669"/>
    <property type="project" value="UniProtKB-KW"/>
</dbReference>
<dbReference type="Gene3D" id="2.170.270.10">
    <property type="entry name" value="SET domain"/>
    <property type="match status" value="1"/>
</dbReference>
<dbReference type="Pfam" id="PF00856">
    <property type="entry name" value="SET"/>
    <property type="match status" value="1"/>
</dbReference>
<proteinExistence type="predicted"/>
<dbReference type="InterPro" id="IPR013083">
    <property type="entry name" value="Znf_RING/FYVE/PHD"/>
</dbReference>
<feature type="compositionally biased region" description="Basic residues" evidence="4">
    <location>
        <begin position="281"/>
        <end position="295"/>
    </location>
</feature>
<dbReference type="SUPFAM" id="SSF82199">
    <property type="entry name" value="SET domain"/>
    <property type="match status" value="1"/>
</dbReference>
<organism evidence="6">
    <name type="scientific">Chromera velia CCMP2878</name>
    <dbReference type="NCBI Taxonomy" id="1169474"/>
    <lineage>
        <taxon>Eukaryota</taxon>
        <taxon>Sar</taxon>
        <taxon>Alveolata</taxon>
        <taxon>Colpodellida</taxon>
        <taxon>Chromeraceae</taxon>
        <taxon>Chromera</taxon>
    </lineage>
</organism>
<name>A0A0G4IFP2_9ALVE</name>
<keyword evidence="2" id="KW-0863">Zinc-finger</keyword>
<evidence type="ECO:0000256" key="1">
    <source>
        <dbReference type="ARBA" id="ARBA00022723"/>
    </source>
</evidence>
<dbReference type="Gene3D" id="3.30.40.10">
    <property type="entry name" value="Zinc/RING finger domain, C3HC4 (zinc finger)"/>
    <property type="match status" value="1"/>
</dbReference>
<accession>A0A0G4IFP2</accession>